<organism evidence="1 2">
    <name type="scientific">Gigaspora margarita</name>
    <dbReference type="NCBI Taxonomy" id="4874"/>
    <lineage>
        <taxon>Eukaryota</taxon>
        <taxon>Fungi</taxon>
        <taxon>Fungi incertae sedis</taxon>
        <taxon>Mucoromycota</taxon>
        <taxon>Glomeromycotina</taxon>
        <taxon>Glomeromycetes</taxon>
        <taxon>Diversisporales</taxon>
        <taxon>Gigasporaceae</taxon>
        <taxon>Gigaspora</taxon>
    </lineage>
</organism>
<comment type="caution">
    <text evidence="1">The sequence shown here is derived from an EMBL/GenBank/DDBJ whole genome shotgun (WGS) entry which is preliminary data.</text>
</comment>
<sequence length="73" mass="8414">NYAPGFALMTSKTEELYRRMFQELLDFAKKNDQEFSLLIRHIPALAFLSSSKIPQAFDELKLNVPPEANNIIQ</sequence>
<evidence type="ECO:0000313" key="1">
    <source>
        <dbReference type="EMBL" id="CAG8830597.1"/>
    </source>
</evidence>
<feature type="non-terminal residue" evidence="1">
    <location>
        <position position="1"/>
    </location>
</feature>
<proteinExistence type="predicted"/>
<name>A0ABN7WHW1_GIGMA</name>
<dbReference type="Proteomes" id="UP000789901">
    <property type="component" value="Unassembled WGS sequence"/>
</dbReference>
<accession>A0ABN7WHW1</accession>
<gene>
    <name evidence="1" type="ORF">GMARGA_LOCUS30380</name>
</gene>
<keyword evidence="2" id="KW-1185">Reference proteome</keyword>
<reference evidence="1 2" key="1">
    <citation type="submission" date="2021-06" db="EMBL/GenBank/DDBJ databases">
        <authorList>
            <person name="Kallberg Y."/>
            <person name="Tangrot J."/>
            <person name="Rosling A."/>
        </authorList>
    </citation>
    <scope>NUCLEOTIDE SEQUENCE [LARGE SCALE GENOMIC DNA]</scope>
    <source>
        <strain evidence="1 2">120-4 pot B 10/14</strain>
    </source>
</reference>
<protein>
    <submittedName>
        <fullName evidence="1">12424_t:CDS:1</fullName>
    </submittedName>
</protein>
<dbReference type="EMBL" id="CAJVQB010042680">
    <property type="protein sequence ID" value="CAG8830597.1"/>
    <property type="molecule type" value="Genomic_DNA"/>
</dbReference>
<evidence type="ECO:0000313" key="2">
    <source>
        <dbReference type="Proteomes" id="UP000789901"/>
    </source>
</evidence>